<gene>
    <name evidence="2" type="ORF">PENSTE_c008G01072</name>
</gene>
<feature type="region of interest" description="Disordered" evidence="1">
    <location>
        <begin position="1"/>
        <end position="46"/>
    </location>
</feature>
<dbReference type="Proteomes" id="UP000191285">
    <property type="component" value="Unassembled WGS sequence"/>
</dbReference>
<evidence type="ECO:0008006" key="4">
    <source>
        <dbReference type="Google" id="ProtNLM"/>
    </source>
</evidence>
<organism evidence="2 3">
    <name type="scientific">Penicillium steckii</name>
    <dbReference type="NCBI Taxonomy" id="303698"/>
    <lineage>
        <taxon>Eukaryota</taxon>
        <taxon>Fungi</taxon>
        <taxon>Dikarya</taxon>
        <taxon>Ascomycota</taxon>
        <taxon>Pezizomycotina</taxon>
        <taxon>Eurotiomycetes</taxon>
        <taxon>Eurotiomycetidae</taxon>
        <taxon>Eurotiales</taxon>
        <taxon>Aspergillaceae</taxon>
        <taxon>Penicillium</taxon>
    </lineage>
</organism>
<comment type="caution">
    <text evidence="2">The sequence shown here is derived from an EMBL/GenBank/DDBJ whole genome shotgun (WGS) entry which is preliminary data.</text>
</comment>
<dbReference type="EMBL" id="MLKD01000008">
    <property type="protein sequence ID" value="OQE23913.1"/>
    <property type="molecule type" value="Genomic_DNA"/>
</dbReference>
<dbReference type="OrthoDB" id="5398371at2759"/>
<sequence length="533" mass="59951">MPQGKPSLPQLVEVAKGEQPSDHNHAAPKTLPNRQRSRGKDINVVPDSTPAAPIVISASGDIVLEYTAISSGNSHYWQVSSKLLMLGSPYFGAMLDSDKFMEGRLLAQQRQALVDRMASGAVNSSPGDNQDPMPAMLPIVKIPVSAKSELCGVEAIQIFLKILCFDLSETEEVQDAFHHDLRAQSSVLISKVIDLAEWFNSTKPIRTTLRAAQYRGGIKSKSSASVKVFTLDMLKLKERRIREMILISAFLGLDDILKAMTHTLIILGSRYWRHGLERPMIEEYPNWKYLSNGLEEELFHRRQCVLNTLTDLQAHFLRSYGGLESDEPIPKRKTTLGAAFSSRNLELQCRNGLDNGMQCDIFHLGQMTRFFALRTKTIFLGSTLVDENFYIDESDESPEQPAGLKEDGAHEEPQFAINQVIASLKQYPDYQIDNNHTGCGIRRRILPILDGVERFTADNRGLLGIQANLWQSPESRKQIAWSEKQGPNDHTVYIQFSRILKIDIPLHGAVKINLSPEDQARFMFTAAKYQWET</sequence>
<evidence type="ECO:0000313" key="2">
    <source>
        <dbReference type="EMBL" id="OQE23913.1"/>
    </source>
</evidence>
<dbReference type="AlphaFoldDB" id="A0A1V6TEA3"/>
<feature type="compositionally biased region" description="Basic and acidic residues" evidence="1">
    <location>
        <begin position="15"/>
        <end position="25"/>
    </location>
</feature>
<reference evidence="3" key="1">
    <citation type="journal article" date="2017" name="Nat. Microbiol.">
        <title>Global analysis of biosynthetic gene clusters reveals vast potential of secondary metabolite production in Penicillium species.</title>
        <authorList>
            <person name="Nielsen J.C."/>
            <person name="Grijseels S."/>
            <person name="Prigent S."/>
            <person name="Ji B."/>
            <person name="Dainat J."/>
            <person name="Nielsen K.F."/>
            <person name="Frisvad J.C."/>
            <person name="Workman M."/>
            <person name="Nielsen J."/>
        </authorList>
    </citation>
    <scope>NUCLEOTIDE SEQUENCE [LARGE SCALE GENOMIC DNA]</scope>
    <source>
        <strain evidence="3">IBT 24891</strain>
    </source>
</reference>
<protein>
    <recommendedName>
        <fullName evidence="4">BTB domain-containing protein</fullName>
    </recommendedName>
</protein>
<evidence type="ECO:0000256" key="1">
    <source>
        <dbReference type="SAM" id="MobiDB-lite"/>
    </source>
</evidence>
<name>A0A1V6TEA3_9EURO</name>
<proteinExistence type="predicted"/>
<keyword evidence="3" id="KW-1185">Reference proteome</keyword>
<accession>A0A1V6TEA3</accession>
<evidence type="ECO:0000313" key="3">
    <source>
        <dbReference type="Proteomes" id="UP000191285"/>
    </source>
</evidence>